<proteinExistence type="predicted"/>
<accession>A0A7L5DY23</accession>
<dbReference type="EMBL" id="CP051682">
    <property type="protein sequence ID" value="QJD95007.1"/>
    <property type="molecule type" value="Genomic_DNA"/>
</dbReference>
<dbReference type="KEGG" id="mrob:HH214_03480"/>
<organism evidence="1 2">
    <name type="scientific">Mucilaginibacter robiniae</name>
    <dbReference type="NCBI Taxonomy" id="2728022"/>
    <lineage>
        <taxon>Bacteria</taxon>
        <taxon>Pseudomonadati</taxon>
        <taxon>Bacteroidota</taxon>
        <taxon>Sphingobacteriia</taxon>
        <taxon>Sphingobacteriales</taxon>
        <taxon>Sphingobacteriaceae</taxon>
        <taxon>Mucilaginibacter</taxon>
    </lineage>
</organism>
<keyword evidence="2" id="KW-1185">Reference proteome</keyword>
<gene>
    <name evidence="1" type="ORF">HH214_03480</name>
</gene>
<evidence type="ECO:0000313" key="2">
    <source>
        <dbReference type="Proteomes" id="UP000503278"/>
    </source>
</evidence>
<reference evidence="1 2" key="1">
    <citation type="submission" date="2020-04" db="EMBL/GenBank/DDBJ databases">
        <title>Genome sequencing of novel species.</title>
        <authorList>
            <person name="Heo J."/>
            <person name="Kim S.-J."/>
            <person name="Kim J.-S."/>
            <person name="Hong S.-B."/>
            <person name="Kwon S.-W."/>
        </authorList>
    </citation>
    <scope>NUCLEOTIDE SEQUENCE [LARGE SCALE GENOMIC DNA]</scope>
    <source>
        <strain evidence="1 2">F39-2</strain>
    </source>
</reference>
<name>A0A7L5DY23_9SPHI</name>
<protein>
    <submittedName>
        <fullName evidence="1">Uncharacterized protein</fullName>
    </submittedName>
</protein>
<dbReference type="RefSeq" id="WP_169606024.1">
    <property type="nucleotide sequence ID" value="NZ_CP051682.1"/>
</dbReference>
<sequence>MYRKDLIADEAQKFAQLIAKLLGLKNTNPDEAKQLYQQSLSAEFGLDENTLLQLSNADFGALLEQRNYNAQKLDGLAQMLYLEAEPFTADQATLTTLQKVLIIFDRLEQHYHVQSFENISRRNQINQYLKQQHA</sequence>
<dbReference type="Proteomes" id="UP000503278">
    <property type="component" value="Chromosome"/>
</dbReference>
<dbReference type="AlphaFoldDB" id="A0A7L5DY23"/>
<evidence type="ECO:0000313" key="1">
    <source>
        <dbReference type="EMBL" id="QJD95007.1"/>
    </source>
</evidence>